<evidence type="ECO:0000256" key="3">
    <source>
        <dbReference type="ARBA" id="ARBA00022993"/>
    </source>
</evidence>
<accession>A0A4Z0Y3I4</accession>
<evidence type="ECO:0000313" key="5">
    <source>
        <dbReference type="EMBL" id="TGJ78539.1"/>
    </source>
</evidence>
<comment type="caution">
    <text evidence="5">The sequence shown here is derived from an EMBL/GenBank/DDBJ whole genome shotgun (WGS) entry which is preliminary data.</text>
</comment>
<evidence type="ECO:0000256" key="2">
    <source>
        <dbReference type="ARBA" id="ARBA00022840"/>
    </source>
</evidence>
<dbReference type="OrthoDB" id="498611at2759"/>
<dbReference type="FunFam" id="3.30.420.40:FF:000115">
    <property type="entry name" value="Pantothenate kinase PanK"/>
    <property type="match status" value="1"/>
</dbReference>
<proteinExistence type="predicted"/>
<dbReference type="Proteomes" id="UP000297716">
    <property type="component" value="Unassembled WGS sequence"/>
</dbReference>
<feature type="non-terminal residue" evidence="5">
    <location>
        <position position="1"/>
    </location>
</feature>
<dbReference type="GO" id="GO:0015937">
    <property type="term" value="P:coenzyme A biosynthetic process"/>
    <property type="evidence" value="ECO:0007669"/>
    <property type="project" value="UniProtKB-KW"/>
</dbReference>
<evidence type="ECO:0000313" key="6">
    <source>
        <dbReference type="Proteomes" id="UP000297716"/>
    </source>
</evidence>
<dbReference type="Gene3D" id="3.30.420.40">
    <property type="match status" value="1"/>
</dbReference>
<dbReference type="CDD" id="cd24123">
    <property type="entry name" value="ASKHA_NBD_PanK-II_Pank4"/>
    <property type="match status" value="1"/>
</dbReference>
<dbReference type="NCBIfam" id="TIGR00555">
    <property type="entry name" value="panK_eukar"/>
    <property type="match status" value="1"/>
</dbReference>
<dbReference type="Pfam" id="PF03630">
    <property type="entry name" value="Fumble"/>
    <property type="match status" value="2"/>
</dbReference>
<reference evidence="5 6" key="1">
    <citation type="submission" date="2019-03" db="EMBL/GenBank/DDBJ databases">
        <title>Draft genome sequence of Xylaria hypoxylon DSM 108379, a ubiquitous saprotrophic-parasitic fungi on hardwood.</title>
        <authorList>
            <person name="Buettner E."/>
            <person name="Leonhardt S."/>
            <person name="Gebauer A.M."/>
            <person name="Liers C."/>
            <person name="Hofrichter M."/>
            <person name="Kellner H."/>
        </authorList>
    </citation>
    <scope>NUCLEOTIDE SEQUENCE [LARGE SCALE GENOMIC DNA]</scope>
    <source>
        <strain evidence="5 6">DSM 108379</strain>
    </source>
</reference>
<keyword evidence="2" id="KW-0067">ATP-binding</keyword>
<dbReference type="SUPFAM" id="SSF53067">
    <property type="entry name" value="Actin-like ATPase domain"/>
    <property type="match status" value="2"/>
</dbReference>
<dbReference type="InterPro" id="IPR004567">
    <property type="entry name" value="Type_II_PanK"/>
</dbReference>
<protein>
    <recommendedName>
        <fullName evidence="7">Pantothenate kinase</fullName>
    </recommendedName>
</protein>
<dbReference type="GO" id="GO:0004594">
    <property type="term" value="F:pantothenate kinase activity"/>
    <property type="evidence" value="ECO:0007669"/>
    <property type="project" value="TreeGrafter"/>
</dbReference>
<feature type="compositionally biased region" description="Polar residues" evidence="4">
    <location>
        <begin position="418"/>
        <end position="429"/>
    </location>
</feature>
<sequence length="556" mass="61277">ESGFCAAYAFIYHHAYSTLSLSHDPTVELSYEDPESYELCCSRSIGTMSHDYTNAHADTAIATGDDAEHHEAGFRPRAMTSTAEIDSTISHPGSVRINVKGAFIVDGTEQPATPANGYSNTNGSYHEGKDIRLPNHTAVVSHIAVDIGGSLAKLVYFSREAHSTEPGGRLNFHSFETDRVDDCIEFMRHLKDNQLALNGSKPKDLCIMATGGGAFKYHDRIKKALGVDVLREEEMACLIIGELFHRTQTPYLTKWGMLTVDVTGLDFFITEIPREVFTYSETEPMHFVQPEANIYPYMLVNIGSGVSILKVSGPRKYERVGGTSLGGGTLWGLLSLLTPADSFDDMLDMAAQGDNAKVDMLVGDIYGTDYNKIGLKSTAIASSFGKVFRMKREADNEAEDNGNITHDDLQPDQRIQEPSDNTSPSSQPKTRADTSSRFSASDISRSLLYAISNNIGQIAYLHSHIHGLSHIYFGGSFIRGHPQTMNTLSYAIRFWSKGQKHAYFLRHEGYLGAVGAFLNRQPRNWGRRGSFEEDGAALEDRLRERSGGGGEWEAAL</sequence>
<name>A0A4Z0Y3I4_9PEZI</name>
<dbReference type="Gene3D" id="3.30.420.510">
    <property type="match status" value="1"/>
</dbReference>
<dbReference type="GO" id="GO:0005829">
    <property type="term" value="C:cytosol"/>
    <property type="evidence" value="ECO:0007669"/>
    <property type="project" value="TreeGrafter"/>
</dbReference>
<dbReference type="PANTHER" id="PTHR12280:SF20">
    <property type="entry name" value="4'-PHOSPHOPANTETHEINE PHOSPHATASE"/>
    <property type="match status" value="1"/>
</dbReference>
<evidence type="ECO:0008006" key="7">
    <source>
        <dbReference type="Google" id="ProtNLM"/>
    </source>
</evidence>
<evidence type="ECO:0000256" key="4">
    <source>
        <dbReference type="SAM" id="MobiDB-lite"/>
    </source>
</evidence>
<dbReference type="AlphaFoldDB" id="A0A4Z0Y3I4"/>
<feature type="compositionally biased region" description="Basic and acidic residues" evidence="4">
    <location>
        <begin position="405"/>
        <end position="417"/>
    </location>
</feature>
<dbReference type="GO" id="GO:0005634">
    <property type="term" value="C:nucleus"/>
    <property type="evidence" value="ECO:0007669"/>
    <property type="project" value="TreeGrafter"/>
</dbReference>
<feature type="region of interest" description="Disordered" evidence="4">
    <location>
        <begin position="395"/>
        <end position="438"/>
    </location>
</feature>
<dbReference type="STRING" id="37992.A0A4Z0Y3I4"/>
<gene>
    <name evidence="5" type="ORF">E0Z10_g10225</name>
</gene>
<organism evidence="5 6">
    <name type="scientific">Xylaria hypoxylon</name>
    <dbReference type="NCBI Taxonomy" id="37992"/>
    <lineage>
        <taxon>Eukaryota</taxon>
        <taxon>Fungi</taxon>
        <taxon>Dikarya</taxon>
        <taxon>Ascomycota</taxon>
        <taxon>Pezizomycotina</taxon>
        <taxon>Sordariomycetes</taxon>
        <taxon>Xylariomycetidae</taxon>
        <taxon>Xylariales</taxon>
        <taxon>Xylariaceae</taxon>
        <taxon>Xylaria</taxon>
    </lineage>
</organism>
<keyword evidence="1" id="KW-0547">Nucleotide-binding</keyword>
<dbReference type="EMBL" id="SKBN01000379">
    <property type="protein sequence ID" value="TGJ78539.1"/>
    <property type="molecule type" value="Genomic_DNA"/>
</dbReference>
<keyword evidence="3" id="KW-0173">Coenzyme A biosynthesis</keyword>
<dbReference type="InterPro" id="IPR043129">
    <property type="entry name" value="ATPase_NBD"/>
</dbReference>
<dbReference type="GO" id="GO:0005524">
    <property type="term" value="F:ATP binding"/>
    <property type="evidence" value="ECO:0007669"/>
    <property type="project" value="UniProtKB-KW"/>
</dbReference>
<dbReference type="PANTHER" id="PTHR12280">
    <property type="entry name" value="PANTOTHENATE KINASE"/>
    <property type="match status" value="1"/>
</dbReference>
<keyword evidence="6" id="KW-1185">Reference proteome</keyword>
<evidence type="ECO:0000256" key="1">
    <source>
        <dbReference type="ARBA" id="ARBA00022741"/>
    </source>
</evidence>